<feature type="transmembrane region" description="Helical" evidence="1">
    <location>
        <begin position="116"/>
        <end position="134"/>
    </location>
</feature>
<dbReference type="RefSeq" id="WP_069947575.1">
    <property type="nucleotide sequence ID" value="NZ_CP014143.1"/>
</dbReference>
<sequence>MLVKVLLLASVLLVVNTVIHAMAMTLAIRWSRHIAGLHPSHPFFPTGRPMVVSAVVLLMFFASVAEVMVWAVVYKWLGAFSEGEPAIYFSMVTYTTLGYGDIVLGENLRLLSSFQAAIGIIMFGWTTAVVLAVVQRLYQNRSD</sequence>
<dbReference type="KEGG" id="micc:AUP74_02178"/>
<feature type="domain" description="Potassium channel" evidence="2">
    <location>
        <begin position="65"/>
        <end position="135"/>
    </location>
</feature>
<keyword evidence="1" id="KW-0472">Membrane</keyword>
<feature type="transmembrane region" description="Helical" evidence="1">
    <location>
        <begin position="51"/>
        <end position="74"/>
    </location>
</feature>
<keyword evidence="1" id="KW-1133">Transmembrane helix</keyword>
<dbReference type="SUPFAM" id="SSF81324">
    <property type="entry name" value="Voltage-gated potassium channels"/>
    <property type="match status" value="1"/>
</dbReference>
<dbReference type="EMBL" id="CP014143">
    <property type="protein sequence ID" value="AOS97594.1"/>
    <property type="molecule type" value="Genomic_DNA"/>
</dbReference>
<dbReference type="Gene3D" id="1.10.287.70">
    <property type="match status" value="1"/>
</dbReference>
<evidence type="ECO:0000313" key="3">
    <source>
        <dbReference type="EMBL" id="AOS97594.1"/>
    </source>
</evidence>
<dbReference type="Pfam" id="PF07885">
    <property type="entry name" value="Ion_trans_2"/>
    <property type="match status" value="1"/>
</dbReference>
<dbReference type="OrthoDB" id="9813518at2"/>
<evidence type="ECO:0000256" key="1">
    <source>
        <dbReference type="SAM" id="Phobius"/>
    </source>
</evidence>
<reference evidence="4" key="1">
    <citation type="submission" date="2016-01" db="EMBL/GenBank/DDBJ databases">
        <title>Complete genome sequence of Microbulbifer sp. CCB-MM1, a halophile isolated from Matang Mangrove Forest, Perak.</title>
        <authorList>
            <person name="Moh T.H."/>
            <person name="Dinesh B."/>
            <person name="Lau N.-S."/>
            <person name="Go F."/>
            <person name="Alexander Chong S.-C."/>
        </authorList>
    </citation>
    <scope>NUCLEOTIDE SEQUENCE [LARGE SCALE GENOMIC DNA]</scope>
    <source>
        <strain evidence="4">CCB-MM1</strain>
    </source>
</reference>
<accession>A0A1C9W8W8</accession>
<dbReference type="STRING" id="1769779.AUP74_02178"/>
<keyword evidence="1" id="KW-0812">Transmembrane</keyword>
<organism evidence="3 4">
    <name type="scientific">Microbulbifer aggregans</name>
    <dbReference type="NCBI Taxonomy" id="1769779"/>
    <lineage>
        <taxon>Bacteria</taxon>
        <taxon>Pseudomonadati</taxon>
        <taxon>Pseudomonadota</taxon>
        <taxon>Gammaproteobacteria</taxon>
        <taxon>Cellvibrionales</taxon>
        <taxon>Microbulbiferaceae</taxon>
        <taxon>Microbulbifer</taxon>
    </lineage>
</organism>
<evidence type="ECO:0000313" key="4">
    <source>
        <dbReference type="Proteomes" id="UP000095672"/>
    </source>
</evidence>
<gene>
    <name evidence="3" type="ORF">AUP74_02178</name>
</gene>
<dbReference type="InterPro" id="IPR013099">
    <property type="entry name" value="K_chnl_dom"/>
</dbReference>
<protein>
    <submittedName>
        <fullName evidence="3">Ion channel</fullName>
    </submittedName>
</protein>
<keyword evidence="4" id="KW-1185">Reference proteome</keyword>
<feature type="transmembrane region" description="Helical" evidence="1">
    <location>
        <begin position="86"/>
        <end position="104"/>
    </location>
</feature>
<dbReference type="PATRIC" id="fig|1769779.3.peg.2177"/>
<name>A0A1C9W8W8_9GAMM</name>
<evidence type="ECO:0000259" key="2">
    <source>
        <dbReference type="Pfam" id="PF07885"/>
    </source>
</evidence>
<dbReference type="AlphaFoldDB" id="A0A1C9W8W8"/>
<dbReference type="Proteomes" id="UP000095672">
    <property type="component" value="Chromosome"/>
</dbReference>
<proteinExistence type="predicted"/>